<reference evidence="2" key="1">
    <citation type="journal article" date="2015" name="Nat. Genet.">
        <title>The genome and transcriptome of the zoonotic hookworm Ancylostoma ceylanicum identify infection-specific gene families.</title>
        <authorList>
            <person name="Schwarz E.M."/>
            <person name="Hu Y."/>
            <person name="Antoshechkin I."/>
            <person name="Miller M.M."/>
            <person name="Sternberg P.W."/>
            <person name="Aroian R.V."/>
        </authorList>
    </citation>
    <scope>NUCLEOTIDE SEQUENCE</scope>
    <source>
        <strain evidence="2">HY135</strain>
    </source>
</reference>
<dbReference type="AlphaFoldDB" id="A0A016W6M6"/>
<sequence>MTEMQGIVKESQLHATTAEADDLIVILTTKLDESEKIRENMKIRLEYPKPKAQK</sequence>
<gene>
    <name evidence="1" type="primary">Acey_s1250.g3784</name>
    <name evidence="1" type="ORF">Y032_1250g3784</name>
</gene>
<feature type="non-terminal residue" evidence="1">
    <location>
        <position position="54"/>
    </location>
</feature>
<accession>A0A016W6M6</accession>
<organism evidence="1 2">
    <name type="scientific">Ancylostoma ceylanicum</name>
    <dbReference type="NCBI Taxonomy" id="53326"/>
    <lineage>
        <taxon>Eukaryota</taxon>
        <taxon>Metazoa</taxon>
        <taxon>Ecdysozoa</taxon>
        <taxon>Nematoda</taxon>
        <taxon>Chromadorea</taxon>
        <taxon>Rhabditida</taxon>
        <taxon>Rhabditina</taxon>
        <taxon>Rhabditomorpha</taxon>
        <taxon>Strongyloidea</taxon>
        <taxon>Ancylostomatidae</taxon>
        <taxon>Ancylostomatinae</taxon>
        <taxon>Ancylostoma</taxon>
    </lineage>
</organism>
<keyword evidence="2" id="KW-1185">Reference proteome</keyword>
<evidence type="ECO:0000313" key="2">
    <source>
        <dbReference type="Proteomes" id="UP000024635"/>
    </source>
</evidence>
<dbReference type="EMBL" id="JARK01000849">
    <property type="protein sequence ID" value="EYC34937.1"/>
    <property type="molecule type" value="Genomic_DNA"/>
</dbReference>
<evidence type="ECO:0000313" key="1">
    <source>
        <dbReference type="EMBL" id="EYC34937.1"/>
    </source>
</evidence>
<proteinExistence type="predicted"/>
<comment type="caution">
    <text evidence="1">The sequence shown here is derived from an EMBL/GenBank/DDBJ whole genome shotgun (WGS) entry which is preliminary data.</text>
</comment>
<dbReference type="Proteomes" id="UP000024635">
    <property type="component" value="Unassembled WGS sequence"/>
</dbReference>
<name>A0A016W6M6_9BILA</name>
<protein>
    <submittedName>
        <fullName evidence="1">Uncharacterized protein</fullName>
    </submittedName>
</protein>